<reference evidence="5" key="1">
    <citation type="submission" date="2017-05" db="EMBL/GenBank/DDBJ databases">
        <title>The Genome Sequence of Enterococcus sp. 9E7_DIV0242.</title>
        <authorList>
            <consortium name="The Broad Institute Genomics Platform"/>
            <consortium name="The Broad Institute Genomic Center for Infectious Diseases"/>
            <person name="Earl A."/>
            <person name="Manson A."/>
            <person name="Schwartman J."/>
            <person name="Gilmore M."/>
            <person name="Abouelleil A."/>
            <person name="Cao P."/>
            <person name="Chapman S."/>
            <person name="Cusick C."/>
            <person name="Shea T."/>
            <person name="Young S."/>
            <person name="Neafsey D."/>
            <person name="Nusbaum C."/>
            <person name="Birren B."/>
        </authorList>
    </citation>
    <scope>NUCLEOTIDE SEQUENCE [LARGE SCALE GENOMIC DNA]</scope>
    <source>
        <strain evidence="5">9E7_DIV0242</strain>
    </source>
</reference>
<evidence type="ECO:0000259" key="4">
    <source>
        <dbReference type="Pfam" id="PF11797"/>
    </source>
</evidence>
<protein>
    <submittedName>
        <fullName evidence="5">Uncharacterized protein</fullName>
    </submittedName>
</protein>
<dbReference type="RefSeq" id="WP_086348682.1">
    <property type="nucleotide sequence ID" value="NZ_CP147247.1"/>
</dbReference>
<dbReference type="InterPro" id="IPR010317">
    <property type="entry name" value="WxLIP_PGBD"/>
</dbReference>
<dbReference type="EMBL" id="NGMM01000002">
    <property type="protein sequence ID" value="OTP17473.1"/>
    <property type="molecule type" value="Genomic_DNA"/>
</dbReference>
<keyword evidence="1" id="KW-1133">Transmembrane helix</keyword>
<evidence type="ECO:0000313" key="5">
    <source>
        <dbReference type="EMBL" id="OTP17473.1"/>
    </source>
</evidence>
<evidence type="ECO:0000256" key="1">
    <source>
        <dbReference type="SAM" id="Phobius"/>
    </source>
</evidence>
<keyword evidence="2" id="KW-0732">Signal</keyword>
<evidence type="ECO:0000259" key="3">
    <source>
        <dbReference type="Pfam" id="PF06030"/>
    </source>
</evidence>
<feature type="transmembrane region" description="Helical" evidence="1">
    <location>
        <begin position="313"/>
        <end position="337"/>
    </location>
</feature>
<dbReference type="InterPro" id="IPR021759">
    <property type="entry name" value="WxLIP_HBD"/>
</dbReference>
<gene>
    <name evidence="5" type="ORF">A5888_001611</name>
    <name evidence="6" type="ORF">A5888_002848</name>
</gene>
<organism evidence="5">
    <name type="scientific">Candidatus Enterococcus clewellii</name>
    <dbReference type="NCBI Taxonomy" id="1834193"/>
    <lineage>
        <taxon>Bacteria</taxon>
        <taxon>Bacillati</taxon>
        <taxon>Bacillota</taxon>
        <taxon>Bacilli</taxon>
        <taxon>Lactobacillales</taxon>
        <taxon>Enterococcaceae</taxon>
        <taxon>Enterococcus</taxon>
    </lineage>
</organism>
<accession>A0A242K8I1</accession>
<reference evidence="6" key="2">
    <citation type="submission" date="2017-05" db="EMBL/GenBank/DDBJ databases">
        <authorList>
            <consortium name="The Broad Institute Genomics Platform"/>
            <consortium name="The Broad Institute Genomic Center for Infectious Diseases"/>
            <person name="Earl A."/>
            <person name="Manson A."/>
            <person name="Schwartman J."/>
            <person name="Gilmore M."/>
            <person name="Abouelleil A."/>
            <person name="Cao P."/>
            <person name="Chapman S."/>
            <person name="Cusick C."/>
            <person name="Shea T."/>
            <person name="Young S."/>
            <person name="Neafsey D."/>
            <person name="Nusbaum C."/>
            <person name="Birren B."/>
        </authorList>
    </citation>
    <scope>NUCLEOTIDE SEQUENCE</scope>
    <source>
        <strain evidence="6">9E7_DIV0242</strain>
    </source>
</reference>
<name>A0A242K8I1_9ENTE</name>
<dbReference type="OrthoDB" id="2148359at2"/>
<feature type="domain" description="WxL Interacting Protein host binding" evidence="4">
    <location>
        <begin position="164"/>
        <end position="299"/>
    </location>
</feature>
<dbReference type="EMBL" id="CP147247">
    <property type="protein sequence ID" value="WYJ91080.1"/>
    <property type="molecule type" value="Genomic_DNA"/>
</dbReference>
<feature type="chain" id="PRO_5013190299" evidence="2">
    <location>
        <begin position="28"/>
        <end position="360"/>
    </location>
</feature>
<keyword evidence="1" id="KW-0472">Membrane</keyword>
<dbReference type="Pfam" id="PF06030">
    <property type="entry name" value="WxLIP_PGBD"/>
    <property type="match status" value="1"/>
</dbReference>
<sequence length="360" mass="40196">MKLRKLFYVLPILYIASFFLGTTPVFATEEMNPYTYEVVKPENQVDDVGYFNLRMQPDQEQTVQIKLKNQTDQEVTVAIGLNGAKTNSNGVIEFGPSVLENDASLKYDFKEIVTGPETTVIPANGETTVDITIKMPSATIDGLIVGGIHMKKVPTAEEEEERKKQTGVLNEYAYLVGMVLSEADMIPQADLALNKVYAGLANYRNAVFINFSNVQPNFLDDMGVEAQIMQAGASEVLYDTKKLNMRMAPNSMIDFPVLMDGDRMEAGDYTAHILVTSGDRKWEWDHDFTITEEEADKYNAQDVSLVQERGIDWTLIAMIVGGVFAAFLVIFFIVRAIRKKGNKGKNKKKNKAKKGKKSKG</sequence>
<keyword evidence="7" id="KW-1185">Reference proteome</keyword>
<feature type="signal peptide" evidence="2">
    <location>
        <begin position="1"/>
        <end position="27"/>
    </location>
</feature>
<evidence type="ECO:0000313" key="7">
    <source>
        <dbReference type="Proteomes" id="UP000195141"/>
    </source>
</evidence>
<dbReference type="AlphaFoldDB" id="A0A242K8I1"/>
<evidence type="ECO:0000256" key="2">
    <source>
        <dbReference type="SAM" id="SignalP"/>
    </source>
</evidence>
<dbReference type="Pfam" id="PF11797">
    <property type="entry name" value="WxLIP_HBD"/>
    <property type="match status" value="1"/>
</dbReference>
<evidence type="ECO:0000313" key="6">
    <source>
        <dbReference type="EMBL" id="WYJ91080.1"/>
    </source>
</evidence>
<feature type="domain" description="WxL Interacting Protein peptidoglycan binding" evidence="3">
    <location>
        <begin position="36"/>
        <end position="152"/>
    </location>
</feature>
<proteinExistence type="predicted"/>
<dbReference type="Proteomes" id="UP000195141">
    <property type="component" value="Chromosome"/>
</dbReference>
<keyword evidence="1" id="KW-0812">Transmembrane</keyword>
<reference evidence="6" key="3">
    <citation type="submission" date="2024-03" db="EMBL/GenBank/DDBJ databases">
        <title>The Genome Sequence of Enterococcus sp. DIV0242b.</title>
        <authorList>
            <consortium name="The Broad Institute Genomics Platform"/>
            <consortium name="The Broad Institute Microbial Omics Core"/>
            <consortium name="The Broad Institute Genomic Center for Infectious Diseases"/>
            <person name="Earl A."/>
            <person name="Manson A."/>
            <person name="Gilmore M."/>
            <person name="Schwartman J."/>
            <person name="Shea T."/>
            <person name="Abouelleil A."/>
            <person name="Cao P."/>
            <person name="Chapman S."/>
            <person name="Cusick C."/>
            <person name="Young S."/>
            <person name="Neafsey D."/>
            <person name="Nusbaum C."/>
            <person name="Birren B."/>
        </authorList>
    </citation>
    <scope>NUCLEOTIDE SEQUENCE</scope>
    <source>
        <strain evidence="6">9E7_DIV0242</strain>
    </source>
</reference>